<accession>A0A7Y7U6V8</accession>
<dbReference type="Proteomes" id="UP000565521">
    <property type="component" value="Unassembled WGS sequence"/>
</dbReference>
<dbReference type="AlphaFoldDB" id="A0A7Y7U6V8"/>
<keyword evidence="2" id="KW-1185">Reference proteome</keyword>
<proteinExistence type="predicted"/>
<evidence type="ECO:0000313" key="1">
    <source>
        <dbReference type="EMBL" id="NVO33211.1"/>
    </source>
</evidence>
<evidence type="ECO:0008006" key="3">
    <source>
        <dbReference type="Google" id="ProtNLM"/>
    </source>
</evidence>
<organism evidence="1 2">
    <name type="scientific">Hymenobacter lapidiphilus</name>
    <dbReference type="NCBI Taxonomy" id="2608003"/>
    <lineage>
        <taxon>Bacteria</taxon>
        <taxon>Pseudomonadati</taxon>
        <taxon>Bacteroidota</taxon>
        <taxon>Cytophagia</taxon>
        <taxon>Cytophagales</taxon>
        <taxon>Hymenobacteraceae</taxon>
        <taxon>Hymenobacter</taxon>
    </lineage>
</organism>
<reference evidence="1 2" key="1">
    <citation type="submission" date="2020-05" db="EMBL/GenBank/DDBJ databases">
        <title>Hymenobacter terrestris sp. nov. and Hymenobacter lapidiphilus sp. nov., isolated from regoliths in Antarctica.</title>
        <authorList>
            <person name="Sedlacek I."/>
            <person name="Pantucek R."/>
            <person name="Zeman M."/>
            <person name="Holochova P."/>
            <person name="Kralova S."/>
            <person name="Stankova E."/>
            <person name="Sedo O."/>
            <person name="Micenkova L."/>
            <person name="Svec P."/>
            <person name="Gupta V."/>
            <person name="Sood U."/>
            <person name="Korpole U.S."/>
            <person name="Lal R."/>
        </authorList>
    </citation>
    <scope>NUCLEOTIDE SEQUENCE [LARGE SCALE GENOMIC DNA]</scope>
    <source>
        <strain evidence="1 2">P5342</strain>
    </source>
</reference>
<protein>
    <recommendedName>
        <fullName evidence="3">DUF4255 domain-containing protein</fullName>
    </recommendedName>
</protein>
<gene>
    <name evidence="1" type="ORF">HW554_18550</name>
</gene>
<sequence>MNEALAALYARRLTQPTQGEPLPFLDRVVGLTRTYQTRVPNGPDGETRAVFFPVPVAFTAAECEADPRYLVPDQHSASILWFEDGGTVPVLEAANVQGWISTLRLKLWLNPERLQGALDMPAILNALDRAMQLRYQSHAPPFTNLRATYAQLPGGPEVVSAYSYETPMVYPPYALLHLEIKTRFLLAASCYNAPLPTLKPLDACLTY</sequence>
<evidence type="ECO:0000313" key="2">
    <source>
        <dbReference type="Proteomes" id="UP000565521"/>
    </source>
</evidence>
<dbReference type="RefSeq" id="WP_176910043.1">
    <property type="nucleotide sequence ID" value="NZ_JABKAU010000054.1"/>
</dbReference>
<comment type="caution">
    <text evidence="1">The sequence shown here is derived from an EMBL/GenBank/DDBJ whole genome shotgun (WGS) entry which is preliminary data.</text>
</comment>
<name>A0A7Y7U6V8_9BACT</name>
<dbReference type="EMBL" id="JABKAU010000054">
    <property type="protein sequence ID" value="NVO33211.1"/>
    <property type="molecule type" value="Genomic_DNA"/>
</dbReference>